<evidence type="ECO:0000259" key="4">
    <source>
        <dbReference type="PROSITE" id="PS51015"/>
    </source>
</evidence>
<dbReference type="InterPro" id="IPR003105">
    <property type="entry name" value="SRA_YDG"/>
</dbReference>
<dbReference type="Proteomes" id="UP000224080">
    <property type="component" value="Unassembled WGS sequence"/>
</dbReference>
<dbReference type="Pfam" id="PF02182">
    <property type="entry name" value="SAD_SRA"/>
    <property type="match status" value="1"/>
</dbReference>
<dbReference type="Gene3D" id="2.30.280.10">
    <property type="entry name" value="SRA-YDG"/>
    <property type="match status" value="1"/>
</dbReference>
<feature type="domain" description="YDG" evidence="4">
    <location>
        <begin position="303"/>
        <end position="440"/>
    </location>
</feature>
<evidence type="ECO:0000313" key="6">
    <source>
        <dbReference type="Proteomes" id="UP000224080"/>
    </source>
</evidence>
<keyword evidence="6" id="KW-1185">Reference proteome</keyword>
<dbReference type="InterPro" id="IPR015947">
    <property type="entry name" value="PUA-like_sf"/>
</dbReference>
<dbReference type="GO" id="GO:0061630">
    <property type="term" value="F:ubiquitin protein ligase activity"/>
    <property type="evidence" value="ECO:0007669"/>
    <property type="project" value="TreeGrafter"/>
</dbReference>
<dbReference type="GO" id="GO:0016567">
    <property type="term" value="P:protein ubiquitination"/>
    <property type="evidence" value="ECO:0007669"/>
    <property type="project" value="TreeGrafter"/>
</dbReference>
<dbReference type="InterPro" id="IPR036987">
    <property type="entry name" value="SRA-YDG_sf"/>
</dbReference>
<keyword evidence="1 2" id="KW-0539">Nucleus</keyword>
<gene>
    <name evidence="5" type="ORF">GX51_04275</name>
</gene>
<feature type="region of interest" description="Disordered" evidence="3">
    <location>
        <begin position="37"/>
        <end position="114"/>
    </location>
</feature>
<comment type="subcellular location">
    <subcellularLocation>
        <location evidence="2">Nucleus</location>
    </subcellularLocation>
</comment>
<evidence type="ECO:0000256" key="3">
    <source>
        <dbReference type="SAM" id="MobiDB-lite"/>
    </source>
</evidence>
<organism evidence="5 6">
    <name type="scientific">Blastomyces parvus</name>
    <dbReference type="NCBI Taxonomy" id="2060905"/>
    <lineage>
        <taxon>Eukaryota</taxon>
        <taxon>Fungi</taxon>
        <taxon>Dikarya</taxon>
        <taxon>Ascomycota</taxon>
        <taxon>Pezizomycotina</taxon>
        <taxon>Eurotiomycetes</taxon>
        <taxon>Eurotiomycetidae</taxon>
        <taxon>Onygenales</taxon>
        <taxon>Ajellomycetaceae</taxon>
        <taxon>Blastomyces</taxon>
    </lineage>
</organism>
<evidence type="ECO:0000313" key="5">
    <source>
        <dbReference type="EMBL" id="PGH03088.1"/>
    </source>
</evidence>
<accession>A0A2B7X323</accession>
<dbReference type="PANTHER" id="PTHR14140:SF27">
    <property type="entry name" value="OS04G0289800 PROTEIN"/>
    <property type="match status" value="1"/>
</dbReference>
<dbReference type="OrthoDB" id="2270193at2759"/>
<dbReference type="EMBL" id="PDNC01000052">
    <property type="protein sequence ID" value="PGH03088.1"/>
    <property type="molecule type" value="Genomic_DNA"/>
</dbReference>
<dbReference type="GO" id="GO:0044027">
    <property type="term" value="P:negative regulation of gene expression via chromosomal CpG island methylation"/>
    <property type="evidence" value="ECO:0007669"/>
    <property type="project" value="TreeGrafter"/>
</dbReference>
<dbReference type="GO" id="GO:0005634">
    <property type="term" value="C:nucleus"/>
    <property type="evidence" value="ECO:0007669"/>
    <property type="project" value="UniProtKB-SubCell"/>
</dbReference>
<sequence>MEPGYVKPEPNPIHGISPNIPFAEKVEAALKELRLKRSASTPTAESLPRTSVTPAAGTTTSTVTSAVDAADSSNLLAEETESTSALEEATRRVDRPIALQQPEEKPGTKRKRPAVDPLKCTCAVSEKCERAARDGVVDCRIGAGAPIPKRKQGRVGPKRIRENEPFRYISPKERGRLHRSAEDVLSLLTLFKRASTAPESERPAIFKRMRGRVQQLQFYDVSAALPSVLQKFMDYNTGLPAIVNSPDHAVPWDIKLDCEAILLRWERGDFDPNLLRGILTGDRVRTARRLDPAYKFKRDSIVIGDNELRNGQWFPLQITAIRDGAHGEMEAGISGRDKVGAVSIILSSAGNGYPDIDQGDTIAYCGTRGKDGQISAGTNLLIESHTNRTPIRVLRSSKLPKINRYRPVAGFRYDGLYEICGMEVLDSQTMLHRFKLRRIPGQTPIRYQGEERRPTEREVEEWRIIQNLNASSKLN</sequence>
<proteinExistence type="predicted"/>
<dbReference type="AlphaFoldDB" id="A0A2B7X323"/>
<dbReference type="InterPro" id="IPR045134">
    <property type="entry name" value="UHRF1/2-like"/>
</dbReference>
<dbReference type="PROSITE" id="PS51015">
    <property type="entry name" value="YDG"/>
    <property type="match status" value="1"/>
</dbReference>
<dbReference type="STRING" id="2060905.A0A2B7X323"/>
<feature type="compositionally biased region" description="Low complexity" evidence="3">
    <location>
        <begin position="50"/>
        <end position="87"/>
    </location>
</feature>
<dbReference type="PANTHER" id="PTHR14140">
    <property type="entry name" value="E3 UBIQUITIN-PROTEIN LIGASE UHRF-RELATED"/>
    <property type="match status" value="1"/>
</dbReference>
<protein>
    <recommendedName>
        <fullName evidence="4">YDG domain-containing protein</fullName>
    </recommendedName>
</protein>
<name>A0A2B7X323_9EURO</name>
<dbReference type="SUPFAM" id="SSF88697">
    <property type="entry name" value="PUA domain-like"/>
    <property type="match status" value="1"/>
</dbReference>
<comment type="caution">
    <text evidence="5">The sequence shown here is derived from an EMBL/GenBank/DDBJ whole genome shotgun (WGS) entry which is preliminary data.</text>
</comment>
<evidence type="ECO:0000256" key="2">
    <source>
        <dbReference type="PROSITE-ProRule" id="PRU00358"/>
    </source>
</evidence>
<dbReference type="SMART" id="SM00466">
    <property type="entry name" value="SRA"/>
    <property type="match status" value="1"/>
</dbReference>
<reference evidence="5 6" key="1">
    <citation type="submission" date="2017-10" db="EMBL/GenBank/DDBJ databases">
        <title>Comparative genomics in systemic dimorphic fungi from Ajellomycetaceae.</title>
        <authorList>
            <person name="Munoz J.F."/>
            <person name="Mcewen J.G."/>
            <person name="Clay O.K."/>
            <person name="Cuomo C.A."/>
        </authorList>
    </citation>
    <scope>NUCLEOTIDE SEQUENCE [LARGE SCALE GENOMIC DNA]</scope>
    <source>
        <strain evidence="5 6">UAMH130</strain>
    </source>
</reference>
<evidence type="ECO:0000256" key="1">
    <source>
        <dbReference type="ARBA" id="ARBA00023242"/>
    </source>
</evidence>